<gene>
    <name evidence="2" type="ORF">GEOBRER4_n1491</name>
</gene>
<feature type="transmembrane region" description="Helical" evidence="1">
    <location>
        <begin position="38"/>
        <end position="60"/>
    </location>
</feature>
<evidence type="ECO:0000313" key="3">
    <source>
        <dbReference type="Proteomes" id="UP000515472"/>
    </source>
</evidence>
<keyword evidence="1" id="KW-0472">Membrane</keyword>
<dbReference type="AlphaFoldDB" id="A0A6S6LYN2"/>
<protein>
    <submittedName>
        <fullName evidence="2">Uncharacterized protein</fullName>
    </submittedName>
</protein>
<accession>A0A6S6LYN2</accession>
<evidence type="ECO:0000313" key="2">
    <source>
        <dbReference type="EMBL" id="BCG46683.1"/>
    </source>
</evidence>
<name>A0A6S6LYN2_9BACT</name>
<evidence type="ECO:0000256" key="1">
    <source>
        <dbReference type="SAM" id="Phobius"/>
    </source>
</evidence>
<organism evidence="2 3">
    <name type="scientific">Citrifermentans bremense</name>
    <dbReference type="NCBI Taxonomy" id="60035"/>
    <lineage>
        <taxon>Bacteria</taxon>
        <taxon>Pseudomonadati</taxon>
        <taxon>Thermodesulfobacteriota</taxon>
        <taxon>Desulfuromonadia</taxon>
        <taxon>Geobacterales</taxon>
        <taxon>Geobacteraceae</taxon>
        <taxon>Citrifermentans</taxon>
    </lineage>
</organism>
<sequence length="62" mass="7087">MLGPLKAFAFIFSFMVVGTILSEVSYKRKPLGEVIANWRALLLKIVLGFLVLMVSSFFYWKV</sequence>
<reference evidence="2 3" key="1">
    <citation type="submission" date="2020-06" db="EMBL/GenBank/DDBJ databases">
        <title>Interaction of electrochemicaly active bacteria, Geobacter bremensis R4 on different carbon anode.</title>
        <authorList>
            <person name="Meng L."/>
            <person name="Yoshida N."/>
        </authorList>
    </citation>
    <scope>NUCLEOTIDE SEQUENCE [LARGE SCALE GENOMIC DNA]</scope>
    <source>
        <strain evidence="2 3">R4</strain>
    </source>
</reference>
<feature type="transmembrane region" description="Helical" evidence="1">
    <location>
        <begin position="6"/>
        <end position="26"/>
    </location>
</feature>
<dbReference type="Proteomes" id="UP000515472">
    <property type="component" value="Chromosome"/>
</dbReference>
<dbReference type="EMBL" id="AP023213">
    <property type="protein sequence ID" value="BCG46683.1"/>
    <property type="molecule type" value="Genomic_DNA"/>
</dbReference>
<proteinExistence type="predicted"/>
<dbReference type="KEGG" id="gbn:GEOBRER4_14330"/>
<keyword evidence="3" id="KW-1185">Reference proteome</keyword>
<keyword evidence="1" id="KW-0812">Transmembrane</keyword>
<keyword evidence="1" id="KW-1133">Transmembrane helix</keyword>